<proteinExistence type="predicted"/>
<evidence type="ECO:0000256" key="8">
    <source>
        <dbReference type="SAM" id="Phobius"/>
    </source>
</evidence>
<dbReference type="Proteomes" id="UP000037822">
    <property type="component" value="Unassembled WGS sequence"/>
</dbReference>
<evidence type="ECO:0000313" key="11">
    <source>
        <dbReference type="EMBL" id="KPH78341.1"/>
    </source>
</evidence>
<dbReference type="Pfam" id="PF13899">
    <property type="entry name" value="Thioredoxin_7"/>
    <property type="match status" value="1"/>
</dbReference>
<reference evidence="11 12" key="1">
    <citation type="submission" date="2015-07" db="EMBL/GenBank/DDBJ databases">
        <title>Whole genome sequencing of Bosea vaviloviae isolated from cave pool.</title>
        <authorList>
            <person name="Tan N.E.H."/>
            <person name="Lee Y.P."/>
            <person name="Gan H.M."/>
            <person name="Barton H."/>
            <person name="Savka M.A."/>
        </authorList>
    </citation>
    <scope>NUCLEOTIDE SEQUENCE [LARGE SCALE GENOMIC DNA]</scope>
    <source>
        <strain evidence="11 12">SD260</strain>
    </source>
</reference>
<name>A0A0N0MAD4_9HYPH</name>
<keyword evidence="7" id="KW-0676">Redox-active center</keyword>
<keyword evidence="4" id="KW-0201">Cytochrome c-type biogenesis</keyword>
<feature type="transmembrane region" description="Helical" evidence="8">
    <location>
        <begin position="189"/>
        <end position="216"/>
    </location>
</feature>
<dbReference type="Gene3D" id="3.40.30.10">
    <property type="entry name" value="Glutaredoxin"/>
    <property type="match status" value="1"/>
</dbReference>
<dbReference type="PANTHER" id="PTHR32234:SF0">
    <property type="entry name" value="THIOL:DISULFIDE INTERCHANGE PROTEIN DSBD"/>
    <property type="match status" value="1"/>
</dbReference>
<evidence type="ECO:0000256" key="3">
    <source>
        <dbReference type="ARBA" id="ARBA00022692"/>
    </source>
</evidence>
<comment type="subcellular location">
    <subcellularLocation>
        <location evidence="1">Cell membrane</location>
        <topology evidence="1">Multi-pass membrane protein</topology>
    </subcellularLocation>
</comment>
<feature type="transmembrane region" description="Helical" evidence="8">
    <location>
        <begin position="353"/>
        <end position="377"/>
    </location>
</feature>
<sequence>MSSAISNRIIAAFLWAVALIPAASVAQTPIPVGEAFRLGVSRDAEKGLRLDWTIKPGYYLYRDKIAVRTADGQPLPVTTDAGERKDDPTFGPTEIYRDKAQAGILRADLPGSATTVDVVYQGCAEKGICYPPVTKTIDLATSAVRRSVEVDAGRGAATSLWAQAPEAPTPAVKREAETGGANPALTGGLAAMLASFLGFGLLLALTPCVFPMVPILSGMLARSGGTLTARRGFSLSSSYVLAMALAYAALGAAAAWSGQNLQAALQTPLALGLMSLIFVGLAASMFGFYELQLPASWTTRLTGASTGRGGSIAGAALLGFASALIVGPCVTPPLAAALLYVAQTGDLARGAGALFSLGLGMGLPLIVFGTFGSGLLPRSGPWLVKVKQAFGFVFIGLAISMISRVIPETTALALWAALAIGTAVFIGAFDQISQASGGVIRAGKAAGFALLVYGVALLIGFAGGASDPLRPLAFIGGAAQQAAALDIRSVTSSAAFDAAVAGAQAAGQPVLVAFSADWCVTCKTNERTLFLDPTTQARLQRLTVIKADVTANDGDSRGLMARFAVAGPPTMFLLDAKSGREIGSDRMIGAISLDDFNRALDRAGA</sequence>
<protein>
    <submittedName>
        <fullName evidence="11">Thiol:disulfide interchange protein</fullName>
    </submittedName>
</protein>
<dbReference type="GO" id="GO:0015035">
    <property type="term" value="F:protein-disulfide reductase activity"/>
    <property type="evidence" value="ECO:0007669"/>
    <property type="project" value="TreeGrafter"/>
</dbReference>
<keyword evidence="3 8" id="KW-0812">Transmembrane</keyword>
<feature type="transmembrane region" description="Helical" evidence="8">
    <location>
        <begin position="445"/>
        <end position="465"/>
    </location>
</feature>
<dbReference type="PATRIC" id="fig|1526658.3.peg.1944"/>
<feature type="transmembrane region" description="Helical" evidence="8">
    <location>
        <begin position="389"/>
        <end position="406"/>
    </location>
</feature>
<dbReference type="InterPro" id="IPR017937">
    <property type="entry name" value="Thioredoxin_CS"/>
</dbReference>
<evidence type="ECO:0000256" key="1">
    <source>
        <dbReference type="ARBA" id="ARBA00004651"/>
    </source>
</evidence>
<evidence type="ECO:0000313" key="12">
    <source>
        <dbReference type="Proteomes" id="UP000037822"/>
    </source>
</evidence>
<feature type="transmembrane region" description="Helical" evidence="8">
    <location>
        <begin position="412"/>
        <end position="433"/>
    </location>
</feature>
<dbReference type="GO" id="GO:0017004">
    <property type="term" value="P:cytochrome complex assembly"/>
    <property type="evidence" value="ECO:0007669"/>
    <property type="project" value="UniProtKB-KW"/>
</dbReference>
<feature type="signal peptide" evidence="9">
    <location>
        <begin position="1"/>
        <end position="26"/>
    </location>
</feature>
<dbReference type="InterPro" id="IPR028250">
    <property type="entry name" value="DsbDN"/>
</dbReference>
<evidence type="ECO:0000256" key="5">
    <source>
        <dbReference type="ARBA" id="ARBA00022989"/>
    </source>
</evidence>
<keyword evidence="6 8" id="KW-0472">Membrane</keyword>
<dbReference type="InterPro" id="IPR003834">
    <property type="entry name" value="Cyt_c_assmbl_TM_dom"/>
</dbReference>
<dbReference type="Gene3D" id="2.60.40.1250">
    <property type="entry name" value="Thiol:disulfide interchange protein DsbD, N-terminal domain"/>
    <property type="match status" value="1"/>
</dbReference>
<evidence type="ECO:0000256" key="7">
    <source>
        <dbReference type="ARBA" id="ARBA00023284"/>
    </source>
</evidence>
<feature type="domain" description="Thioredoxin" evidence="10">
    <location>
        <begin position="473"/>
        <end position="605"/>
    </location>
</feature>
<evidence type="ECO:0000259" key="10">
    <source>
        <dbReference type="PROSITE" id="PS51352"/>
    </source>
</evidence>
<dbReference type="InterPro" id="IPR036249">
    <property type="entry name" value="Thioredoxin-like_sf"/>
</dbReference>
<feature type="transmembrane region" description="Helical" evidence="8">
    <location>
        <begin position="237"/>
        <end position="257"/>
    </location>
</feature>
<dbReference type="NCBIfam" id="NF001419">
    <property type="entry name" value="PRK00293.1"/>
    <property type="match status" value="1"/>
</dbReference>
<comment type="caution">
    <text evidence="11">The sequence shown here is derived from an EMBL/GenBank/DDBJ whole genome shotgun (WGS) entry which is preliminary data.</text>
</comment>
<feature type="transmembrane region" description="Helical" evidence="8">
    <location>
        <begin position="312"/>
        <end position="341"/>
    </location>
</feature>
<dbReference type="GO" id="GO:0005886">
    <property type="term" value="C:plasma membrane"/>
    <property type="evidence" value="ECO:0007669"/>
    <property type="project" value="UniProtKB-SubCell"/>
</dbReference>
<evidence type="ECO:0000256" key="9">
    <source>
        <dbReference type="SAM" id="SignalP"/>
    </source>
</evidence>
<dbReference type="Pfam" id="PF11412">
    <property type="entry name" value="DsbD_N"/>
    <property type="match status" value="1"/>
</dbReference>
<dbReference type="PROSITE" id="PS00194">
    <property type="entry name" value="THIOREDOXIN_1"/>
    <property type="match status" value="1"/>
</dbReference>
<organism evidence="11 12">
    <name type="scientific">Bosea vaviloviae</name>
    <dbReference type="NCBI Taxonomy" id="1526658"/>
    <lineage>
        <taxon>Bacteria</taxon>
        <taxon>Pseudomonadati</taxon>
        <taxon>Pseudomonadota</taxon>
        <taxon>Alphaproteobacteria</taxon>
        <taxon>Hyphomicrobiales</taxon>
        <taxon>Boseaceae</taxon>
        <taxon>Bosea</taxon>
    </lineage>
</organism>
<dbReference type="InterPro" id="IPR036929">
    <property type="entry name" value="DsbDN_sf"/>
</dbReference>
<dbReference type="PROSITE" id="PS51352">
    <property type="entry name" value="THIOREDOXIN_2"/>
    <property type="match status" value="1"/>
</dbReference>
<evidence type="ECO:0000256" key="2">
    <source>
        <dbReference type="ARBA" id="ARBA00022475"/>
    </source>
</evidence>
<evidence type="ECO:0000256" key="6">
    <source>
        <dbReference type="ARBA" id="ARBA00023136"/>
    </source>
</evidence>
<keyword evidence="5 8" id="KW-1133">Transmembrane helix</keyword>
<dbReference type="InterPro" id="IPR013766">
    <property type="entry name" value="Thioredoxin_domain"/>
</dbReference>
<accession>A0A0N0MAD4</accession>
<dbReference type="PANTHER" id="PTHR32234">
    <property type="entry name" value="THIOL:DISULFIDE INTERCHANGE PROTEIN DSBD"/>
    <property type="match status" value="1"/>
</dbReference>
<dbReference type="Pfam" id="PF02683">
    <property type="entry name" value="DsbD_TM"/>
    <property type="match status" value="1"/>
</dbReference>
<dbReference type="OrthoDB" id="9811036at2"/>
<keyword evidence="9" id="KW-0732">Signal</keyword>
<dbReference type="GO" id="GO:0045454">
    <property type="term" value="P:cell redox homeostasis"/>
    <property type="evidence" value="ECO:0007669"/>
    <property type="project" value="TreeGrafter"/>
</dbReference>
<feature type="transmembrane region" description="Helical" evidence="8">
    <location>
        <begin position="269"/>
        <end position="291"/>
    </location>
</feature>
<keyword evidence="12" id="KW-1185">Reference proteome</keyword>
<evidence type="ECO:0000256" key="4">
    <source>
        <dbReference type="ARBA" id="ARBA00022748"/>
    </source>
</evidence>
<dbReference type="EMBL" id="LGSZ01000054">
    <property type="protein sequence ID" value="KPH78341.1"/>
    <property type="molecule type" value="Genomic_DNA"/>
</dbReference>
<dbReference type="RefSeq" id="WP_054211084.1">
    <property type="nucleotide sequence ID" value="NZ_LGSZ01000054.1"/>
</dbReference>
<gene>
    <name evidence="11" type="ORF">AE618_21305</name>
</gene>
<dbReference type="AlphaFoldDB" id="A0A0N0MAD4"/>
<dbReference type="SUPFAM" id="SSF74863">
    <property type="entry name" value="Thiol:disulfide interchange protein DsbD, N-terminal domain (DsbD-alpha)"/>
    <property type="match status" value="1"/>
</dbReference>
<dbReference type="SUPFAM" id="SSF52833">
    <property type="entry name" value="Thioredoxin-like"/>
    <property type="match status" value="1"/>
</dbReference>
<feature type="chain" id="PRO_5005855440" evidence="9">
    <location>
        <begin position="27"/>
        <end position="605"/>
    </location>
</feature>
<keyword evidence="2" id="KW-1003">Cell membrane</keyword>